<dbReference type="PANTHER" id="PTHR45875:SF1">
    <property type="entry name" value="METHYLTRANSFERASE N6AMT1"/>
    <property type="match status" value="1"/>
</dbReference>
<evidence type="ECO:0000256" key="7">
    <source>
        <dbReference type="ARBA" id="ARBA00048619"/>
    </source>
</evidence>
<dbReference type="GO" id="GO:0032259">
    <property type="term" value="P:methylation"/>
    <property type="evidence" value="ECO:0007669"/>
    <property type="project" value="UniProtKB-KW"/>
</dbReference>
<dbReference type="InterPro" id="IPR004557">
    <property type="entry name" value="PrmC-related"/>
</dbReference>
<keyword evidence="3" id="KW-0489">Methyltransferase</keyword>
<comment type="subcellular location">
    <subcellularLocation>
        <location evidence="1">Nucleus</location>
    </subcellularLocation>
</comment>
<evidence type="ECO:0000256" key="6">
    <source>
        <dbReference type="ARBA" id="ARBA00023242"/>
    </source>
</evidence>
<name>G3MLQ2_AMBMU</name>
<protein>
    <recommendedName>
        <fullName evidence="15">Methyltransferase HEMK2</fullName>
    </recommendedName>
    <alternativeName>
        <fullName evidence="14">HemK methyltransferase family member 2</fullName>
    </alternativeName>
    <alternativeName>
        <fullName evidence="12">Lysine N-methyltransferase 9</fullName>
    </alternativeName>
    <alternativeName>
        <fullName evidence="11">Methylarsonite methyltransferase N6AMT1</fullName>
    </alternativeName>
    <alternativeName>
        <fullName evidence="16">Methyltransferase N6AMT1</fullName>
    </alternativeName>
    <alternativeName>
        <fullName evidence="13">Protein N(5)-glutamine methyltransferase</fullName>
    </alternativeName>
</protein>
<evidence type="ECO:0000256" key="1">
    <source>
        <dbReference type="ARBA" id="ARBA00004123"/>
    </source>
</evidence>
<evidence type="ECO:0000256" key="9">
    <source>
        <dbReference type="ARBA" id="ARBA00053180"/>
    </source>
</evidence>
<dbReference type="InterPro" id="IPR007848">
    <property type="entry name" value="Small_mtfrase_dom"/>
</dbReference>
<dbReference type="Pfam" id="PF05175">
    <property type="entry name" value="MTS"/>
    <property type="match status" value="1"/>
</dbReference>
<dbReference type="PROSITE" id="PS00092">
    <property type="entry name" value="N6_MTASE"/>
    <property type="match status" value="1"/>
</dbReference>
<evidence type="ECO:0000313" key="18">
    <source>
        <dbReference type="EMBL" id="AEO34420.1"/>
    </source>
</evidence>
<comment type="function">
    <text evidence="9">Methyltransferase that can methylate proteins and, to a lower extent, arsenic. Catalytic subunit of a heterodimer with TRMT112, which monomethylates 'Lys-12' of histone H4 (H4K12me1), a modification present at the promoters of numerous genes encoding cell cycle regulators. Catalytic subunit of a heterodimer with TRMT112, which catalyzes N5-methylation of Glu residue of proteins with a Gly-Gln-Xaa-Xaa-Xaa-Arg motif. Methylates ETF1 on 'Gln-185'; ETF1 needs to be complexed to ERF3 in its GTP-bound form to be efficiently methylated. May also play a role in the modulation of arsenic-induced toxicity by mediating the conversion of monomethylarsonous acid (3+) into the less toxic dimethylarsonic acid. It however only plays a limited role in arsenic metabolism compared with AS3MT.</text>
</comment>
<organism evidence="18">
    <name type="scientific">Amblyomma maculatum</name>
    <name type="common">Gulf Coast tick</name>
    <dbReference type="NCBI Taxonomy" id="34609"/>
    <lineage>
        <taxon>Eukaryota</taxon>
        <taxon>Metazoa</taxon>
        <taxon>Ecdysozoa</taxon>
        <taxon>Arthropoda</taxon>
        <taxon>Chelicerata</taxon>
        <taxon>Arachnida</taxon>
        <taxon>Acari</taxon>
        <taxon>Parasitiformes</taxon>
        <taxon>Ixodida</taxon>
        <taxon>Ixodoidea</taxon>
        <taxon>Ixodidae</taxon>
        <taxon>Amblyomminae</taxon>
        <taxon>Amblyomma</taxon>
    </lineage>
</organism>
<evidence type="ECO:0000256" key="13">
    <source>
        <dbReference type="ARBA" id="ARBA00080992"/>
    </source>
</evidence>
<comment type="subunit">
    <text evidence="10">Heterodimer; heterodimerization with TRMT112 is required for S-adenosyl-L-methionine-binding.</text>
</comment>
<comment type="catalytic activity">
    <reaction evidence="8">
        <text>methylarsonous acid + S-adenosyl-L-methionine = dimethylarsinate + S-adenosyl-L-homocysteine + 2 H(+)</text>
        <dbReference type="Rhea" id="RHEA:11684"/>
        <dbReference type="ChEBI" id="CHEBI:15378"/>
        <dbReference type="ChEBI" id="CHEBI:16223"/>
        <dbReference type="ChEBI" id="CHEBI:17826"/>
        <dbReference type="ChEBI" id="CHEBI:57856"/>
        <dbReference type="ChEBI" id="CHEBI:59789"/>
    </reaction>
</comment>
<comment type="similarity">
    <text evidence="2">Belongs to the eukaryotic/archaeal PrmC-related family.</text>
</comment>
<evidence type="ECO:0000256" key="5">
    <source>
        <dbReference type="ARBA" id="ARBA00022691"/>
    </source>
</evidence>
<evidence type="ECO:0000256" key="12">
    <source>
        <dbReference type="ARBA" id="ARBA00076540"/>
    </source>
</evidence>
<evidence type="ECO:0000256" key="3">
    <source>
        <dbReference type="ARBA" id="ARBA00022603"/>
    </source>
</evidence>
<comment type="catalytic activity">
    <reaction evidence="7">
        <text>L-lysyl-[histone] + S-adenosyl-L-methionine = N(6)-methyl-L-lysyl-[histone] + S-adenosyl-L-homocysteine + H(+)</text>
        <dbReference type="Rhea" id="RHEA:10024"/>
        <dbReference type="Rhea" id="RHEA-COMP:9845"/>
        <dbReference type="Rhea" id="RHEA-COMP:9846"/>
        <dbReference type="ChEBI" id="CHEBI:15378"/>
        <dbReference type="ChEBI" id="CHEBI:29969"/>
        <dbReference type="ChEBI" id="CHEBI:57856"/>
        <dbReference type="ChEBI" id="CHEBI:59789"/>
        <dbReference type="ChEBI" id="CHEBI:61929"/>
    </reaction>
    <physiologicalReaction direction="left-to-right" evidence="7">
        <dbReference type="Rhea" id="RHEA:10025"/>
    </physiologicalReaction>
</comment>
<evidence type="ECO:0000256" key="14">
    <source>
        <dbReference type="ARBA" id="ARBA00083337"/>
    </source>
</evidence>
<evidence type="ECO:0000256" key="15">
    <source>
        <dbReference type="ARBA" id="ARBA00093624"/>
    </source>
</evidence>
<dbReference type="FunFam" id="3.40.50.150:FF:000077">
    <property type="entry name" value="HemK methyltransferase family member 2"/>
    <property type="match status" value="1"/>
</dbReference>
<dbReference type="InterPro" id="IPR029063">
    <property type="entry name" value="SAM-dependent_MTases_sf"/>
</dbReference>
<dbReference type="EMBL" id="JO842803">
    <property type="protein sequence ID" value="AEO34420.1"/>
    <property type="molecule type" value="mRNA"/>
</dbReference>
<evidence type="ECO:0000256" key="11">
    <source>
        <dbReference type="ARBA" id="ARBA00075330"/>
    </source>
</evidence>
<evidence type="ECO:0000256" key="10">
    <source>
        <dbReference type="ARBA" id="ARBA00062344"/>
    </source>
</evidence>
<dbReference type="GO" id="GO:0036009">
    <property type="term" value="F:protein-glutamine N-methyltransferase activity"/>
    <property type="evidence" value="ECO:0007669"/>
    <property type="project" value="UniProtKB-ARBA"/>
</dbReference>
<evidence type="ECO:0000256" key="2">
    <source>
        <dbReference type="ARBA" id="ARBA00006149"/>
    </source>
</evidence>
<dbReference type="GO" id="GO:0005634">
    <property type="term" value="C:nucleus"/>
    <property type="evidence" value="ECO:0007669"/>
    <property type="project" value="UniProtKB-SubCell"/>
</dbReference>
<accession>G3MLQ2</accession>
<dbReference type="SUPFAM" id="SSF53335">
    <property type="entry name" value="S-adenosyl-L-methionine-dependent methyltransferases"/>
    <property type="match status" value="1"/>
</dbReference>
<evidence type="ECO:0000256" key="4">
    <source>
        <dbReference type="ARBA" id="ARBA00022679"/>
    </source>
</evidence>
<dbReference type="NCBIfam" id="TIGR00537">
    <property type="entry name" value="hemK_rel_arch"/>
    <property type="match status" value="1"/>
</dbReference>
<keyword evidence="6" id="KW-0539">Nucleus</keyword>
<dbReference type="InterPro" id="IPR052190">
    <property type="entry name" value="Euk-Arch_PrmC-MTase"/>
</dbReference>
<proteinExistence type="evidence at transcript level"/>
<dbReference type="Gene3D" id="3.40.50.150">
    <property type="entry name" value="Vaccinia Virus protein VP39"/>
    <property type="match status" value="1"/>
</dbReference>
<dbReference type="GO" id="GO:0003676">
    <property type="term" value="F:nucleic acid binding"/>
    <property type="evidence" value="ECO:0007669"/>
    <property type="project" value="InterPro"/>
</dbReference>
<feature type="domain" description="Methyltransferase small" evidence="17">
    <location>
        <begin position="75"/>
        <end position="176"/>
    </location>
</feature>
<evidence type="ECO:0000256" key="16">
    <source>
        <dbReference type="ARBA" id="ARBA00093667"/>
    </source>
</evidence>
<keyword evidence="4" id="KW-0808">Transferase</keyword>
<sequence length="265" mass="28962">MVCCPHWYKQPRGEPGGCVKLAPRLHVLVSRKAWSCDCCEHSSVASSHKMETPVVSSFTESERASVYEPAEDSFLLIDALEKELSEILLRRPSVCVEVGSGSGIVSAAIAKALGNSCYCIATDINEKAAAMTKTTCERNGANVDVIVNDLVGCLADRLRHQVDLLIFNPPYVVTLPEEVHTGQLLPRSWAGGAKGREVMDRLAPYVPEMLSDRGLYFLLVIKENDPGDVCNLMSAHGLRGETVISRRCGAESLSVLRFEKLEKNS</sequence>
<dbReference type="InterPro" id="IPR002052">
    <property type="entry name" value="DNA_methylase_N6_adenine_CS"/>
</dbReference>
<dbReference type="GO" id="GO:0035657">
    <property type="term" value="C:eRF1 methyltransferase complex"/>
    <property type="evidence" value="ECO:0007669"/>
    <property type="project" value="TreeGrafter"/>
</dbReference>
<dbReference type="CDD" id="cd02440">
    <property type="entry name" value="AdoMet_MTases"/>
    <property type="match status" value="1"/>
</dbReference>
<reference evidence="18" key="1">
    <citation type="journal article" date="2011" name="PLoS ONE">
        <title>A deep insight into the sialotranscriptome of the gulf coast tick, Amblyomma maculatum.</title>
        <authorList>
            <person name="Karim S."/>
            <person name="Singh P."/>
            <person name="Ribeiro J.M."/>
        </authorList>
    </citation>
    <scope>NUCLEOTIDE SEQUENCE</scope>
    <source>
        <tissue evidence="18">Salivary gland</tissue>
    </source>
</reference>
<evidence type="ECO:0000256" key="8">
    <source>
        <dbReference type="ARBA" id="ARBA00050903"/>
    </source>
</evidence>
<dbReference type="PANTHER" id="PTHR45875">
    <property type="entry name" value="METHYLTRANSFERASE N6AMT1"/>
    <property type="match status" value="1"/>
</dbReference>
<keyword evidence="5" id="KW-0949">S-adenosyl-L-methionine</keyword>
<evidence type="ECO:0000259" key="17">
    <source>
        <dbReference type="Pfam" id="PF05175"/>
    </source>
</evidence>
<dbReference type="AlphaFoldDB" id="G3MLQ2"/>